<evidence type="ECO:0000256" key="9">
    <source>
        <dbReference type="ARBA" id="ARBA00022777"/>
    </source>
</evidence>
<dbReference type="SMART" id="SM00387">
    <property type="entry name" value="HATPase_c"/>
    <property type="match status" value="1"/>
</dbReference>
<evidence type="ECO:0000313" key="18">
    <source>
        <dbReference type="Proteomes" id="UP001162834"/>
    </source>
</evidence>
<dbReference type="InterPro" id="IPR011712">
    <property type="entry name" value="Sig_transdc_His_kin_sub3_dim/P"/>
</dbReference>
<dbReference type="Pfam" id="PF02518">
    <property type="entry name" value="HATPase_c"/>
    <property type="match status" value="1"/>
</dbReference>
<feature type="transmembrane region" description="Helical" evidence="14">
    <location>
        <begin position="205"/>
        <end position="222"/>
    </location>
</feature>
<feature type="transmembrane region" description="Helical" evidence="14">
    <location>
        <begin position="27"/>
        <end position="45"/>
    </location>
</feature>
<dbReference type="Gene3D" id="1.20.5.1930">
    <property type="match status" value="1"/>
</dbReference>
<evidence type="ECO:0000256" key="7">
    <source>
        <dbReference type="ARBA" id="ARBA00022692"/>
    </source>
</evidence>
<proteinExistence type="predicted"/>
<comment type="catalytic activity">
    <reaction evidence="1">
        <text>ATP + protein L-histidine = ADP + protein N-phospho-L-histidine.</text>
        <dbReference type="EC" id="2.7.13.3"/>
    </reaction>
</comment>
<keyword evidence="6" id="KW-0808">Transferase</keyword>
<dbReference type="Gene3D" id="3.30.450.40">
    <property type="match status" value="1"/>
</dbReference>
<dbReference type="EMBL" id="CP087164">
    <property type="protein sequence ID" value="UGS36777.1"/>
    <property type="molecule type" value="Genomic_DNA"/>
</dbReference>
<dbReference type="GO" id="GO:0000155">
    <property type="term" value="F:phosphorelay sensor kinase activity"/>
    <property type="evidence" value="ECO:0007669"/>
    <property type="project" value="InterPro"/>
</dbReference>
<feature type="transmembrane region" description="Helical" evidence="14">
    <location>
        <begin position="174"/>
        <end position="193"/>
    </location>
</feature>
<dbReference type="InterPro" id="IPR003018">
    <property type="entry name" value="GAF"/>
</dbReference>
<dbReference type="SUPFAM" id="SSF55874">
    <property type="entry name" value="ATPase domain of HSP90 chaperone/DNA topoisomerase II/histidine kinase"/>
    <property type="match status" value="1"/>
</dbReference>
<dbReference type="GO" id="GO:0005886">
    <property type="term" value="C:plasma membrane"/>
    <property type="evidence" value="ECO:0007669"/>
    <property type="project" value="UniProtKB-SubCell"/>
</dbReference>
<keyword evidence="10" id="KW-0067">ATP-binding</keyword>
<feature type="transmembrane region" description="Helical" evidence="14">
    <location>
        <begin position="234"/>
        <end position="260"/>
    </location>
</feature>
<dbReference type="Pfam" id="PF07730">
    <property type="entry name" value="HisKA_3"/>
    <property type="match status" value="1"/>
</dbReference>
<dbReference type="GO" id="GO:0046983">
    <property type="term" value="F:protein dimerization activity"/>
    <property type="evidence" value="ECO:0007669"/>
    <property type="project" value="InterPro"/>
</dbReference>
<organism evidence="17 18">
    <name type="scientific">Capillimicrobium parvum</name>
    <dbReference type="NCBI Taxonomy" id="2884022"/>
    <lineage>
        <taxon>Bacteria</taxon>
        <taxon>Bacillati</taxon>
        <taxon>Actinomycetota</taxon>
        <taxon>Thermoleophilia</taxon>
        <taxon>Solirubrobacterales</taxon>
        <taxon>Capillimicrobiaceae</taxon>
        <taxon>Capillimicrobium</taxon>
    </lineage>
</organism>
<gene>
    <name evidence="17" type="ORF">DSM104329_03188</name>
</gene>
<accession>A0A9E7C1N5</accession>
<evidence type="ECO:0000256" key="14">
    <source>
        <dbReference type="SAM" id="Phobius"/>
    </source>
</evidence>
<keyword evidence="13 14" id="KW-0472">Membrane</keyword>
<keyword evidence="7 14" id="KW-0812">Transmembrane</keyword>
<dbReference type="InterPro" id="IPR036890">
    <property type="entry name" value="HATPase_C_sf"/>
</dbReference>
<dbReference type="Gene3D" id="3.30.565.10">
    <property type="entry name" value="Histidine kinase-like ATPase, C-terminal domain"/>
    <property type="match status" value="1"/>
</dbReference>
<dbReference type="Pfam" id="PF05231">
    <property type="entry name" value="MASE1"/>
    <property type="match status" value="1"/>
</dbReference>
<dbReference type="KEGG" id="sbae:DSM104329_03188"/>
<name>A0A9E7C1N5_9ACTN</name>
<evidence type="ECO:0000256" key="4">
    <source>
        <dbReference type="ARBA" id="ARBA00022475"/>
    </source>
</evidence>
<feature type="transmembrane region" description="Helical" evidence="14">
    <location>
        <begin position="134"/>
        <end position="154"/>
    </location>
</feature>
<evidence type="ECO:0000313" key="17">
    <source>
        <dbReference type="EMBL" id="UGS36777.1"/>
    </source>
</evidence>
<evidence type="ECO:0000256" key="1">
    <source>
        <dbReference type="ARBA" id="ARBA00000085"/>
    </source>
</evidence>
<reference evidence="17" key="1">
    <citation type="journal article" date="2022" name="Int. J. Syst. Evol. Microbiol.">
        <title>Pseudomonas aegrilactucae sp. nov. and Pseudomonas morbosilactucae sp. nov., pathogens causing bacterial rot of lettuce in Japan.</title>
        <authorList>
            <person name="Sawada H."/>
            <person name="Fujikawa T."/>
            <person name="Satou M."/>
        </authorList>
    </citation>
    <scope>NUCLEOTIDE SEQUENCE</scope>
    <source>
        <strain evidence="17">0166_1</strain>
    </source>
</reference>
<feature type="transmembrane region" description="Helical" evidence="14">
    <location>
        <begin position="281"/>
        <end position="300"/>
    </location>
</feature>
<dbReference type="InterPro" id="IPR007895">
    <property type="entry name" value="MASE1"/>
</dbReference>
<dbReference type="InterPro" id="IPR050482">
    <property type="entry name" value="Sensor_HK_TwoCompSys"/>
</dbReference>
<dbReference type="InterPro" id="IPR003594">
    <property type="entry name" value="HATPase_dom"/>
</dbReference>
<keyword evidence="12" id="KW-0902">Two-component regulatory system</keyword>
<dbReference type="RefSeq" id="WP_259310844.1">
    <property type="nucleotide sequence ID" value="NZ_CP087164.1"/>
</dbReference>
<dbReference type="InterPro" id="IPR029016">
    <property type="entry name" value="GAF-like_dom_sf"/>
</dbReference>
<evidence type="ECO:0000256" key="12">
    <source>
        <dbReference type="ARBA" id="ARBA00023012"/>
    </source>
</evidence>
<feature type="domain" description="Histidine kinase/HSP90-like ATPase" evidence="16">
    <location>
        <begin position="614"/>
        <end position="704"/>
    </location>
</feature>
<keyword evidence="11 14" id="KW-1133">Transmembrane helix</keyword>
<dbReference type="Proteomes" id="UP001162834">
    <property type="component" value="Chromosome"/>
</dbReference>
<evidence type="ECO:0000256" key="2">
    <source>
        <dbReference type="ARBA" id="ARBA00004651"/>
    </source>
</evidence>
<feature type="domain" description="GAF" evidence="15">
    <location>
        <begin position="352"/>
        <end position="501"/>
    </location>
</feature>
<evidence type="ECO:0000259" key="16">
    <source>
        <dbReference type="SMART" id="SM00387"/>
    </source>
</evidence>
<feature type="transmembrane region" description="Helical" evidence="14">
    <location>
        <begin position="100"/>
        <end position="122"/>
    </location>
</feature>
<dbReference type="EC" id="2.7.13.3" evidence="3"/>
<evidence type="ECO:0000256" key="11">
    <source>
        <dbReference type="ARBA" id="ARBA00022989"/>
    </source>
</evidence>
<evidence type="ECO:0000256" key="8">
    <source>
        <dbReference type="ARBA" id="ARBA00022741"/>
    </source>
</evidence>
<evidence type="ECO:0000256" key="13">
    <source>
        <dbReference type="ARBA" id="ARBA00023136"/>
    </source>
</evidence>
<protein>
    <recommendedName>
        <fullName evidence="3">histidine kinase</fullName>
        <ecNumber evidence="3">2.7.13.3</ecNumber>
    </recommendedName>
</protein>
<keyword evidence="18" id="KW-1185">Reference proteome</keyword>
<keyword evidence="5" id="KW-0597">Phosphoprotein</keyword>
<dbReference type="SUPFAM" id="SSF55781">
    <property type="entry name" value="GAF domain-like"/>
    <property type="match status" value="1"/>
</dbReference>
<keyword evidence="4" id="KW-1003">Cell membrane</keyword>
<dbReference type="AlphaFoldDB" id="A0A9E7C1N5"/>
<sequence length="707" mass="74878">MSSLSTIPRHMTDPRLTAWRATVAGRAASYVVGVVLLGGAYYAAAKIGLRLAYLDGAVTALWPPVGVGMAALVLFGPRLWPGVVLGDLLVADLSSPLGTVIGQTAGNTLEVLAGALLLRHLAGAGVRMDRVRDVFALIAAAAVGALISACFGTASLRFGDIIPAGQVGEVWRTWWFSDFSGALVVTPAILTWARSWPWRTTRPRLLEGAVLLIALVLLAELPSQRDVPYAVFPALIWAALRFGPPGASAAVLIATSLTVWNTAHNAGPFVRESITDSLLSTQLFMVTAALTSLVLAALTAEREGAGEALRQDILRREKAEQQLVASERATRRLADEQMALRRIATLVAAEALPSAVFEQVTTEVGQLLSVPSARVVRYEDQAHVTIVGGWTAERDFQGLPVGARVPLDSDTVVARVLRTGEPERLESYEGVEGELAARLRGMGFRASVAAPVHVGGRIWGVLVVSARDPADLPVGVEERLCAFAELVAQAMANADAYEKLASSRSRIVEAGDAERRRLERNLHDGAQQRLVTLAVYLRLIESRLAADNGTARDLLAEARQQLSDALGELRELARGIHPAVLTERGLRAAVEGLASRSLVPIEVSDMPDDRLPGRVEAAAYYIVAESVTNVAKYAAASAVSVAVRAGGDFIVVDVADDGVGGADPAVGTGLRGIADRVEALHGRLRITSPAGHGTRITAEIPLEQTVG</sequence>
<dbReference type="GO" id="GO:0005524">
    <property type="term" value="F:ATP binding"/>
    <property type="evidence" value="ECO:0007669"/>
    <property type="project" value="UniProtKB-KW"/>
</dbReference>
<dbReference type="PANTHER" id="PTHR24421">
    <property type="entry name" value="NITRATE/NITRITE SENSOR PROTEIN NARX-RELATED"/>
    <property type="match status" value="1"/>
</dbReference>
<dbReference type="SMART" id="SM00065">
    <property type="entry name" value="GAF"/>
    <property type="match status" value="1"/>
</dbReference>
<evidence type="ECO:0000256" key="5">
    <source>
        <dbReference type="ARBA" id="ARBA00022553"/>
    </source>
</evidence>
<evidence type="ECO:0000259" key="15">
    <source>
        <dbReference type="SMART" id="SM00065"/>
    </source>
</evidence>
<dbReference type="CDD" id="cd16917">
    <property type="entry name" value="HATPase_UhpB-NarQ-NarX-like"/>
    <property type="match status" value="1"/>
</dbReference>
<keyword evidence="9" id="KW-0418">Kinase</keyword>
<evidence type="ECO:0000256" key="3">
    <source>
        <dbReference type="ARBA" id="ARBA00012438"/>
    </source>
</evidence>
<comment type="subcellular location">
    <subcellularLocation>
        <location evidence="2">Cell membrane</location>
        <topology evidence="2">Multi-pass membrane protein</topology>
    </subcellularLocation>
</comment>
<dbReference type="PANTHER" id="PTHR24421:SF10">
    <property type="entry name" value="NITRATE_NITRITE SENSOR PROTEIN NARQ"/>
    <property type="match status" value="1"/>
</dbReference>
<feature type="transmembrane region" description="Helical" evidence="14">
    <location>
        <begin position="57"/>
        <end position="80"/>
    </location>
</feature>
<evidence type="ECO:0000256" key="10">
    <source>
        <dbReference type="ARBA" id="ARBA00022840"/>
    </source>
</evidence>
<dbReference type="Pfam" id="PF01590">
    <property type="entry name" value="GAF"/>
    <property type="match status" value="1"/>
</dbReference>
<keyword evidence="8" id="KW-0547">Nucleotide-binding</keyword>
<evidence type="ECO:0000256" key="6">
    <source>
        <dbReference type="ARBA" id="ARBA00022679"/>
    </source>
</evidence>